<keyword evidence="2" id="KW-1185">Reference proteome</keyword>
<evidence type="ECO:0000313" key="1">
    <source>
        <dbReference type="EMBL" id="TQF10532.1"/>
    </source>
</evidence>
<dbReference type="Proteomes" id="UP000315369">
    <property type="component" value="Unassembled WGS sequence"/>
</dbReference>
<reference evidence="1 2" key="1">
    <citation type="submission" date="2019-06" db="EMBL/GenBank/DDBJ databases">
        <authorList>
            <person name="Livingstone P."/>
            <person name="Whitworth D."/>
        </authorList>
    </citation>
    <scope>NUCLEOTIDE SEQUENCE [LARGE SCALE GENOMIC DNA]</scope>
    <source>
        <strain evidence="1 2">AM401</strain>
    </source>
</reference>
<dbReference type="EMBL" id="VIFM01000248">
    <property type="protein sequence ID" value="TQF10532.1"/>
    <property type="molecule type" value="Genomic_DNA"/>
</dbReference>
<name>A0A540WND8_9BACT</name>
<protein>
    <submittedName>
        <fullName evidence="1">Uncharacterized protein</fullName>
    </submittedName>
</protein>
<comment type="caution">
    <text evidence="1">The sequence shown here is derived from an EMBL/GenBank/DDBJ whole genome shotgun (WGS) entry which is preliminary data.</text>
</comment>
<gene>
    <name evidence="1" type="ORF">FJV41_38940</name>
</gene>
<dbReference type="AlphaFoldDB" id="A0A540WND8"/>
<evidence type="ECO:0000313" key="2">
    <source>
        <dbReference type="Proteomes" id="UP000315369"/>
    </source>
</evidence>
<sequence length="276" mass="31225">MPRGHIQLPRAQGPVDLELPPRGTVAAAQHPDGTPLWMVHREDGTVAVFSALDPWRDARIQKRTVGWRPTLRRFESEFVWDDHGRNLGLVECEFCVDPPDPEDLLEAPRDLDVFAVERLPGPSERVRVGALLRGAKRRIPKQLVPEAKEARWEAAVRHPRSITEALALPEGTTLSLDGRVVRAAGEPPRICEYVRHDICCPKDAPRLYDVDGIPLDESGPLLMSHQLFLLRRYRDGFVQYEPGRELDIPLSFTTLPKPPGYDTWDLTKPPPRSICR</sequence>
<organism evidence="1 2">
    <name type="scientific">Myxococcus llanfairpwllgwyngyllgogerychwyrndrobwllllantysiliogogogochensis</name>
    <dbReference type="NCBI Taxonomy" id="2590453"/>
    <lineage>
        <taxon>Bacteria</taxon>
        <taxon>Pseudomonadati</taxon>
        <taxon>Myxococcota</taxon>
        <taxon>Myxococcia</taxon>
        <taxon>Myxococcales</taxon>
        <taxon>Cystobacterineae</taxon>
        <taxon>Myxococcaceae</taxon>
        <taxon>Myxococcus</taxon>
    </lineage>
</organism>
<dbReference type="RefSeq" id="WP_181791240.1">
    <property type="nucleotide sequence ID" value="NZ_VIFM01000248.1"/>
</dbReference>
<accession>A0A540WND8</accession>
<proteinExistence type="predicted"/>